<evidence type="ECO:0000313" key="2">
    <source>
        <dbReference type="Proteomes" id="UP000230069"/>
    </source>
</evidence>
<dbReference type="InParanoid" id="A0A2G5ERG2"/>
<organism evidence="1 2">
    <name type="scientific">Aquilegia coerulea</name>
    <name type="common">Rocky mountain columbine</name>
    <dbReference type="NCBI Taxonomy" id="218851"/>
    <lineage>
        <taxon>Eukaryota</taxon>
        <taxon>Viridiplantae</taxon>
        <taxon>Streptophyta</taxon>
        <taxon>Embryophyta</taxon>
        <taxon>Tracheophyta</taxon>
        <taxon>Spermatophyta</taxon>
        <taxon>Magnoliopsida</taxon>
        <taxon>Ranunculales</taxon>
        <taxon>Ranunculaceae</taxon>
        <taxon>Thalictroideae</taxon>
        <taxon>Aquilegia</taxon>
    </lineage>
</organism>
<evidence type="ECO:0000313" key="1">
    <source>
        <dbReference type="EMBL" id="PIA58333.1"/>
    </source>
</evidence>
<dbReference type="EMBL" id="KZ305022">
    <property type="protein sequence ID" value="PIA58333.1"/>
    <property type="molecule type" value="Genomic_DNA"/>
</dbReference>
<name>A0A2G5ERG2_AQUCA</name>
<dbReference type="Proteomes" id="UP000230069">
    <property type="component" value="Unassembled WGS sequence"/>
</dbReference>
<keyword evidence="2" id="KW-1185">Reference proteome</keyword>
<dbReference type="OrthoDB" id="153872at2759"/>
<proteinExistence type="predicted"/>
<reference evidence="1 2" key="1">
    <citation type="submission" date="2017-09" db="EMBL/GenBank/DDBJ databases">
        <title>WGS assembly of Aquilegia coerulea Goldsmith.</title>
        <authorList>
            <person name="Hodges S."/>
            <person name="Kramer E."/>
            <person name="Nordborg M."/>
            <person name="Tomkins J."/>
            <person name="Borevitz J."/>
            <person name="Derieg N."/>
            <person name="Yan J."/>
            <person name="Mihaltcheva S."/>
            <person name="Hayes R.D."/>
            <person name="Rokhsar D."/>
        </authorList>
    </citation>
    <scope>NUCLEOTIDE SEQUENCE [LARGE SCALE GENOMIC DNA]</scope>
    <source>
        <strain evidence="2">cv. Goldsmith</strain>
    </source>
</reference>
<protein>
    <submittedName>
        <fullName evidence="1">Uncharacterized protein</fullName>
    </submittedName>
</protein>
<dbReference type="AlphaFoldDB" id="A0A2G5ERG2"/>
<accession>A0A2G5ERG2</accession>
<sequence length="81" mass="9181">MTRSRTRLKDHSLLTIKRGKGNTIIRLVFNEGVSSLYAVSSSHPYREIKPSLPTYSLPSHLFQINSSLTQHSNFPLLNDVN</sequence>
<gene>
    <name evidence="1" type="ORF">AQUCO_00500333v1</name>
</gene>